<dbReference type="AlphaFoldDB" id="A0AAW0M5U2"/>
<reference evidence="2" key="2">
    <citation type="journal article" date="2018" name="Sci. Data">
        <title>The draft genome sequence of cork oak.</title>
        <authorList>
            <person name="Ramos A.M."/>
            <person name="Usie A."/>
            <person name="Barbosa P."/>
            <person name="Barros P.M."/>
            <person name="Capote T."/>
            <person name="Chaves I."/>
            <person name="Simoes F."/>
            <person name="Abreu I."/>
            <person name="Carrasquinho I."/>
            <person name="Faro C."/>
            <person name="Guimaraes J.B."/>
            <person name="Mendonca D."/>
            <person name="Nobrega F."/>
            <person name="Rodrigues L."/>
            <person name="Saibo N.J.M."/>
            <person name="Varela M.C."/>
            <person name="Egas C."/>
            <person name="Matos J."/>
            <person name="Miguel C.M."/>
            <person name="Oliveira M.M."/>
            <person name="Ricardo C.P."/>
            <person name="Goncalves S."/>
        </authorList>
    </citation>
    <scope>NUCLEOTIDE SEQUENCE [LARGE SCALE GENOMIC DNA]</scope>
    <source>
        <strain evidence="2">HL8</strain>
    </source>
</reference>
<dbReference type="Pfam" id="PF00168">
    <property type="entry name" value="C2"/>
    <property type="match status" value="1"/>
</dbReference>
<accession>A0AAW0M5U2</accession>
<reference evidence="2" key="3">
    <citation type="submission" date="2023-07" db="EMBL/GenBank/DDBJ databases">
        <title>An improved reference 1 genome and first organelle genomes of Quercus suber.</title>
        <authorList>
            <consortium name="Genosuber Consortium"/>
            <person name="Usie A."/>
            <person name="Serra O."/>
            <person name="Barros P."/>
        </authorList>
    </citation>
    <scope>NUCLEOTIDE SEQUENCE</scope>
    <source>
        <strain evidence="2">HL8</strain>
        <tissue evidence="2">Leaves</tissue>
    </source>
</reference>
<dbReference type="PANTHER" id="PTHR47759">
    <property type="entry name" value="OS04G0509100 PROTEIN"/>
    <property type="match status" value="1"/>
</dbReference>
<evidence type="ECO:0000259" key="1">
    <source>
        <dbReference type="PROSITE" id="PS50004"/>
    </source>
</evidence>
<dbReference type="SUPFAM" id="SSF49562">
    <property type="entry name" value="C2 domain (Calcium/lipid-binding domain, CaLB)"/>
    <property type="match status" value="1"/>
</dbReference>
<name>A0AAW0M5U2_QUESU</name>
<protein>
    <recommendedName>
        <fullName evidence="1">C2 domain-containing protein</fullName>
    </recommendedName>
</protein>
<dbReference type="EMBL" id="PKMF04000021">
    <property type="protein sequence ID" value="KAK7858207.1"/>
    <property type="molecule type" value="Genomic_DNA"/>
</dbReference>
<dbReference type="PANTHER" id="PTHR47759:SF2">
    <property type="entry name" value="TRIGLYCERIDE LIPASE"/>
    <property type="match status" value="1"/>
</dbReference>
<evidence type="ECO:0000313" key="2">
    <source>
        <dbReference type="EMBL" id="KAK7858207.1"/>
    </source>
</evidence>
<reference evidence="2" key="1">
    <citation type="submission" date="2017-12" db="EMBL/GenBank/DDBJ databases">
        <authorList>
            <person name="Barbosa P."/>
            <person name="Usie A."/>
            <person name="Ramos A.M."/>
        </authorList>
    </citation>
    <scope>NUCLEOTIDE SEQUENCE</scope>
    <source>
        <strain evidence="2">HL8</strain>
        <tissue evidence="2">Leaves</tissue>
    </source>
</reference>
<dbReference type="PROSITE" id="PS50004">
    <property type="entry name" value="C2"/>
    <property type="match status" value="1"/>
</dbReference>
<gene>
    <name evidence="2" type="ORF">CFP56_013793</name>
</gene>
<proteinExistence type="predicted"/>
<sequence length="171" mass="19472">MATATHLQSHHCVSAKFPYLRNPTLTPRFSSLFPRKVRVLTFRENFRGRDRVYYSVCCFRKKNSEIETISVDENENERPPFDLNLAVVLAGFAFEAYTSPPENVGRCEVDAAGCKAVYLSESFVREIYDGQLFIKLKKGLDLPAMDPWGTSDPYVVMQLDGHVVKSKVKWG</sequence>
<comment type="caution">
    <text evidence="2">The sequence shown here is derived from an EMBL/GenBank/DDBJ whole genome shotgun (WGS) entry which is preliminary data.</text>
</comment>
<feature type="domain" description="C2" evidence="1">
    <location>
        <begin position="113"/>
        <end position="171"/>
    </location>
</feature>
<dbReference type="InterPro" id="IPR035892">
    <property type="entry name" value="C2_domain_sf"/>
</dbReference>
<dbReference type="InterPro" id="IPR000008">
    <property type="entry name" value="C2_dom"/>
</dbReference>
<dbReference type="Gene3D" id="2.60.40.150">
    <property type="entry name" value="C2 domain"/>
    <property type="match status" value="1"/>
</dbReference>
<organism evidence="2">
    <name type="scientific">Quercus suber</name>
    <name type="common">Cork oak</name>
    <dbReference type="NCBI Taxonomy" id="58331"/>
    <lineage>
        <taxon>Eukaryota</taxon>
        <taxon>Viridiplantae</taxon>
        <taxon>Streptophyta</taxon>
        <taxon>Embryophyta</taxon>
        <taxon>Tracheophyta</taxon>
        <taxon>Spermatophyta</taxon>
        <taxon>Magnoliopsida</taxon>
        <taxon>eudicotyledons</taxon>
        <taxon>Gunneridae</taxon>
        <taxon>Pentapetalae</taxon>
        <taxon>rosids</taxon>
        <taxon>fabids</taxon>
        <taxon>Fagales</taxon>
        <taxon>Fagaceae</taxon>
        <taxon>Quercus</taxon>
    </lineage>
</organism>